<dbReference type="PANTHER" id="PTHR36112">
    <property type="entry name" value="RIBOSOMAL RNA SMALL SUBUNIT METHYLTRANSFERASE J"/>
    <property type="match status" value="1"/>
</dbReference>
<accession>A0A1L4BU87</accession>
<dbReference type="KEGG" id="frx:F7310_08545"/>
<dbReference type="GO" id="GO:0008990">
    <property type="term" value="F:rRNA (guanine-N2-)-methyltransferase activity"/>
    <property type="evidence" value="ECO:0007669"/>
    <property type="project" value="UniProtKB-UniRule"/>
</dbReference>
<dbReference type="Pfam" id="PF04445">
    <property type="entry name" value="SAM_MT"/>
    <property type="match status" value="1"/>
</dbReference>
<dbReference type="PANTHER" id="PTHR36112:SF1">
    <property type="entry name" value="RIBOSOMAL RNA SMALL SUBUNIT METHYLTRANSFERASE J"/>
    <property type="match status" value="1"/>
</dbReference>
<gene>
    <name evidence="1" type="primary">rsmJ</name>
    <name evidence="2" type="ORF">F7310_08545</name>
</gene>
<name>A0A1L4BU87_9GAMM</name>
<dbReference type="Proteomes" id="UP000184222">
    <property type="component" value="Chromosome"/>
</dbReference>
<dbReference type="STRING" id="573570.F7310_08545"/>
<evidence type="ECO:0000313" key="3">
    <source>
        <dbReference type="Proteomes" id="UP000184222"/>
    </source>
</evidence>
<dbReference type="AlphaFoldDB" id="A0A1L4BU87"/>
<comment type="catalytic activity">
    <reaction evidence="1">
        <text>guanosine(1516) in 16S rRNA + S-adenosyl-L-methionine = N(2)-methylguanosine(1516) in 16S rRNA + S-adenosyl-L-homocysteine + H(+)</text>
        <dbReference type="Rhea" id="RHEA:43220"/>
        <dbReference type="Rhea" id="RHEA-COMP:10412"/>
        <dbReference type="Rhea" id="RHEA-COMP:10413"/>
        <dbReference type="ChEBI" id="CHEBI:15378"/>
        <dbReference type="ChEBI" id="CHEBI:57856"/>
        <dbReference type="ChEBI" id="CHEBI:59789"/>
        <dbReference type="ChEBI" id="CHEBI:74269"/>
        <dbReference type="ChEBI" id="CHEBI:74481"/>
        <dbReference type="EC" id="2.1.1.242"/>
    </reaction>
</comment>
<dbReference type="GO" id="GO:0005737">
    <property type="term" value="C:cytoplasm"/>
    <property type="evidence" value="ECO:0007669"/>
    <property type="project" value="UniProtKB-SubCell"/>
</dbReference>
<keyword evidence="1 2" id="KW-0489">Methyltransferase</keyword>
<keyword evidence="1" id="KW-0698">rRNA processing</keyword>
<dbReference type="InterPro" id="IPR029063">
    <property type="entry name" value="SAM-dependent_MTases_sf"/>
</dbReference>
<dbReference type="CDD" id="cd02440">
    <property type="entry name" value="AdoMet_MTases"/>
    <property type="match status" value="1"/>
</dbReference>
<keyword evidence="1" id="KW-0949">S-adenosyl-L-methionine</keyword>
<comment type="caution">
    <text evidence="1">Lacks conserved residue(s) required for the propagation of feature annotation.</text>
</comment>
<feature type="binding site" evidence="1">
    <location>
        <position position="163"/>
    </location>
    <ligand>
        <name>S-adenosyl-L-methionine</name>
        <dbReference type="ChEBI" id="CHEBI:59789"/>
    </ligand>
</feature>
<comment type="subcellular location">
    <subcellularLocation>
        <location evidence="1">Cytoplasm</location>
    </subcellularLocation>
</comment>
<evidence type="ECO:0000313" key="2">
    <source>
        <dbReference type="EMBL" id="API87406.1"/>
    </source>
</evidence>
<keyword evidence="1 2" id="KW-0808">Transferase</keyword>
<dbReference type="EC" id="2.1.1.242" evidence="1"/>
<reference evidence="2 3" key="1">
    <citation type="journal article" date="2016" name="Appl. Environ. Microbiol.">
        <title>Whole genome relationships among Francisella bacteria of diverse origin define new species and provide specific regions for detection.</title>
        <authorList>
            <person name="Challacombe J.F."/>
            <person name="Petersen J.M."/>
            <person name="Gallegos-Graves V."/>
            <person name="Hodge D."/>
            <person name="Pillai S."/>
            <person name="Kuske C.R."/>
        </authorList>
    </citation>
    <scope>NUCLEOTIDE SEQUENCE [LARGE SCALE GENOMIC DNA]</scope>
    <source>
        <strain evidence="3">TX07-7310</strain>
    </source>
</reference>
<feature type="binding site" evidence="1">
    <location>
        <begin position="94"/>
        <end position="95"/>
    </location>
    <ligand>
        <name>S-adenosyl-L-methionine</name>
        <dbReference type="ChEBI" id="CHEBI:59789"/>
    </ligand>
</feature>
<dbReference type="OrthoDB" id="3191794at2"/>
<dbReference type="InterPro" id="IPR007536">
    <property type="entry name" value="16SrRNA_methylTrfase_J"/>
</dbReference>
<comment type="function">
    <text evidence="1">Specifically methylates the guanosine in position 1516 of 16S rRNA.</text>
</comment>
<proteinExistence type="inferred from homology"/>
<dbReference type="RefSeq" id="WP_072713188.1">
    <property type="nucleotide sequence ID" value="NZ_CP016796.1"/>
</dbReference>
<keyword evidence="1" id="KW-0963">Cytoplasm</keyword>
<evidence type="ECO:0000256" key="1">
    <source>
        <dbReference type="HAMAP-Rule" id="MF_01523"/>
    </source>
</evidence>
<organism evidence="2 3">
    <name type="scientific">Francisella uliginis</name>
    <dbReference type="NCBI Taxonomy" id="573570"/>
    <lineage>
        <taxon>Bacteria</taxon>
        <taxon>Pseudomonadati</taxon>
        <taxon>Pseudomonadota</taxon>
        <taxon>Gammaproteobacteria</taxon>
        <taxon>Thiotrichales</taxon>
        <taxon>Francisellaceae</taxon>
        <taxon>Francisella</taxon>
    </lineage>
</organism>
<dbReference type="Gene3D" id="3.40.50.150">
    <property type="entry name" value="Vaccinia Virus protein VP39"/>
    <property type="match status" value="1"/>
</dbReference>
<dbReference type="EMBL" id="CP016796">
    <property type="protein sequence ID" value="API87406.1"/>
    <property type="molecule type" value="Genomic_DNA"/>
</dbReference>
<protein>
    <recommendedName>
        <fullName evidence="1">Ribosomal RNA small subunit methyltransferase J</fullName>
        <ecNumber evidence="1">2.1.1.242</ecNumber>
    </recommendedName>
    <alternativeName>
        <fullName evidence="1">16S rRNA m2G1516 methyltransferase</fullName>
    </alternativeName>
    <alternativeName>
        <fullName evidence="1">rRNA (guanine-N(2)-)-methyltransferase</fullName>
    </alternativeName>
</protein>
<keyword evidence="3" id="KW-1185">Reference proteome</keyword>
<comment type="similarity">
    <text evidence="1">Belongs to the methyltransferase superfamily. RsmJ family.</text>
</comment>
<sequence>MIVNILDQSTINHIDKLIENSFEYNHSKADKYLYYDNNILKLSNKNQELFIDFNSNEILNRIDPKSKKCSVVQAIEGRSKEKLRVLDTTAGLGRDTFTLASRGHLVTSIEKDIYIYLLLYDALRRASHVDSISHIAKNITLVNLDSNKYILTTNQIFDCIYVDPMFPPRRKSAKVKQGMQVLHEIAFNDENHNSLLLKNILETKKAKKVIVKRPIHAGLLCNKKPSSQLKGKTNRFDIYSL</sequence>
<dbReference type="SUPFAM" id="SSF53335">
    <property type="entry name" value="S-adenosyl-L-methionine-dependent methyltransferases"/>
    <property type="match status" value="1"/>
</dbReference>
<dbReference type="HAMAP" id="MF_01523">
    <property type="entry name" value="16SrRNA_methyltr_J"/>
    <property type="match status" value="1"/>
</dbReference>